<gene>
    <name evidence="2" type="ORF">PPACK8108_LOCUS8831</name>
</gene>
<organism evidence="2 3">
    <name type="scientific">Phakopsora pachyrhizi</name>
    <name type="common">Asian soybean rust disease fungus</name>
    <dbReference type="NCBI Taxonomy" id="170000"/>
    <lineage>
        <taxon>Eukaryota</taxon>
        <taxon>Fungi</taxon>
        <taxon>Dikarya</taxon>
        <taxon>Basidiomycota</taxon>
        <taxon>Pucciniomycotina</taxon>
        <taxon>Pucciniomycetes</taxon>
        <taxon>Pucciniales</taxon>
        <taxon>Phakopsoraceae</taxon>
        <taxon>Phakopsora</taxon>
    </lineage>
</organism>
<protein>
    <submittedName>
        <fullName evidence="2">Uncharacterized protein</fullName>
    </submittedName>
</protein>
<proteinExistence type="predicted"/>
<reference evidence="2" key="1">
    <citation type="submission" date="2022-06" db="EMBL/GenBank/DDBJ databases">
        <authorList>
            <consortium name="SYNGENTA / RWTH Aachen University"/>
        </authorList>
    </citation>
    <scope>NUCLEOTIDE SEQUENCE</scope>
</reference>
<sequence length="101" mass="11377">MALTASHSQHLCHLENWNQSYKWSCDCYGEKTALIQVGDTMIKKIKDDLSAKLEGYKLWMRMRPEKRLADDGNDSGGENDEDGVYEACCQPGYDTQGTLPA</sequence>
<feature type="region of interest" description="Disordered" evidence="1">
    <location>
        <begin position="67"/>
        <end position="101"/>
    </location>
</feature>
<feature type="compositionally biased region" description="Acidic residues" evidence="1">
    <location>
        <begin position="71"/>
        <end position="84"/>
    </location>
</feature>
<keyword evidence="3" id="KW-1185">Reference proteome</keyword>
<dbReference type="AlphaFoldDB" id="A0AAV0AYR1"/>
<dbReference type="EMBL" id="CALTRL010001853">
    <property type="protein sequence ID" value="CAH7673937.1"/>
    <property type="molecule type" value="Genomic_DNA"/>
</dbReference>
<accession>A0AAV0AYR1</accession>
<evidence type="ECO:0000313" key="2">
    <source>
        <dbReference type="EMBL" id="CAH7673937.1"/>
    </source>
</evidence>
<name>A0AAV0AYR1_PHAPC</name>
<evidence type="ECO:0000313" key="3">
    <source>
        <dbReference type="Proteomes" id="UP001153365"/>
    </source>
</evidence>
<comment type="caution">
    <text evidence="2">The sequence shown here is derived from an EMBL/GenBank/DDBJ whole genome shotgun (WGS) entry which is preliminary data.</text>
</comment>
<dbReference type="Proteomes" id="UP001153365">
    <property type="component" value="Unassembled WGS sequence"/>
</dbReference>
<evidence type="ECO:0000256" key="1">
    <source>
        <dbReference type="SAM" id="MobiDB-lite"/>
    </source>
</evidence>